<evidence type="ECO:0000313" key="2">
    <source>
        <dbReference type="Proteomes" id="UP001458880"/>
    </source>
</evidence>
<protein>
    <submittedName>
        <fullName evidence="1">Uncharacterized protein</fullName>
    </submittedName>
</protein>
<dbReference type="Proteomes" id="UP001458880">
    <property type="component" value="Unassembled WGS sequence"/>
</dbReference>
<accession>A0AAW1LAD1</accession>
<name>A0AAW1LAD1_POPJA</name>
<gene>
    <name evidence="1" type="ORF">QE152_g15198</name>
</gene>
<sequence length="27" mass="3122">TIVNYLTEVITITQIWRGEKDVKVAKC</sequence>
<feature type="non-terminal residue" evidence="1">
    <location>
        <position position="1"/>
    </location>
</feature>
<comment type="caution">
    <text evidence="1">The sequence shown here is derived from an EMBL/GenBank/DDBJ whole genome shotgun (WGS) entry which is preliminary data.</text>
</comment>
<keyword evidence="2" id="KW-1185">Reference proteome</keyword>
<dbReference type="EMBL" id="JASPKY010000147">
    <property type="protein sequence ID" value="KAK9730425.1"/>
    <property type="molecule type" value="Genomic_DNA"/>
</dbReference>
<dbReference type="AlphaFoldDB" id="A0AAW1LAD1"/>
<reference evidence="1 2" key="1">
    <citation type="journal article" date="2024" name="BMC Genomics">
        <title>De novo assembly and annotation of Popillia japonica's genome with initial clues to its potential as an invasive pest.</title>
        <authorList>
            <person name="Cucini C."/>
            <person name="Boschi S."/>
            <person name="Funari R."/>
            <person name="Cardaioli E."/>
            <person name="Iannotti N."/>
            <person name="Marturano G."/>
            <person name="Paoli F."/>
            <person name="Bruttini M."/>
            <person name="Carapelli A."/>
            <person name="Frati F."/>
            <person name="Nardi F."/>
        </authorList>
    </citation>
    <scope>NUCLEOTIDE SEQUENCE [LARGE SCALE GENOMIC DNA]</scope>
    <source>
        <strain evidence="1">DMR45628</strain>
    </source>
</reference>
<proteinExistence type="predicted"/>
<organism evidence="1 2">
    <name type="scientific">Popillia japonica</name>
    <name type="common">Japanese beetle</name>
    <dbReference type="NCBI Taxonomy" id="7064"/>
    <lineage>
        <taxon>Eukaryota</taxon>
        <taxon>Metazoa</taxon>
        <taxon>Ecdysozoa</taxon>
        <taxon>Arthropoda</taxon>
        <taxon>Hexapoda</taxon>
        <taxon>Insecta</taxon>
        <taxon>Pterygota</taxon>
        <taxon>Neoptera</taxon>
        <taxon>Endopterygota</taxon>
        <taxon>Coleoptera</taxon>
        <taxon>Polyphaga</taxon>
        <taxon>Scarabaeiformia</taxon>
        <taxon>Scarabaeidae</taxon>
        <taxon>Rutelinae</taxon>
        <taxon>Popillia</taxon>
    </lineage>
</organism>
<evidence type="ECO:0000313" key="1">
    <source>
        <dbReference type="EMBL" id="KAK9730425.1"/>
    </source>
</evidence>